<gene>
    <name evidence="2" type="ORF">NCTC13098_00423</name>
</gene>
<sequence length="217" mass="24167">METKRLDNAALAAGISPSYINAHGKPQSIAAVTKQRLLNAMHRTTTVAKAAVNPLPNVQVFTHGKKMSLPVAGHGEFHWILTTEEGKQYQGQVKGGDTLSLPTKLPEGYHTLTLTRNGDRWHCRAIVAPVRCYEPQALKEGQKLWGACVQLYTLRSEKKLGDWRLRRPARDAAGNRSARRGVYWPQPDSCALSGQPGKRQPVQPLLAPLAERYLYRR</sequence>
<reference evidence="2 3" key="1">
    <citation type="submission" date="2018-12" db="EMBL/GenBank/DDBJ databases">
        <authorList>
            <consortium name="Pathogen Informatics"/>
        </authorList>
    </citation>
    <scope>NUCLEOTIDE SEQUENCE [LARGE SCALE GENOMIC DNA]</scope>
    <source>
        <strain evidence="2 3">NCTC13098</strain>
    </source>
</reference>
<evidence type="ECO:0000259" key="1">
    <source>
        <dbReference type="Pfam" id="PF21226"/>
    </source>
</evidence>
<dbReference type="GO" id="GO:0016740">
    <property type="term" value="F:transferase activity"/>
    <property type="evidence" value="ECO:0007669"/>
    <property type="project" value="UniProtKB-KW"/>
</dbReference>
<organism evidence="2 3">
    <name type="scientific">Raoultella terrigena</name>
    <name type="common">Klebsiella terrigena</name>
    <dbReference type="NCBI Taxonomy" id="577"/>
    <lineage>
        <taxon>Bacteria</taxon>
        <taxon>Pseudomonadati</taxon>
        <taxon>Pseudomonadota</taxon>
        <taxon>Gammaproteobacteria</taxon>
        <taxon>Enterobacterales</taxon>
        <taxon>Enterobacteriaceae</taxon>
        <taxon>Klebsiella/Raoultella group</taxon>
        <taxon>Raoultella</taxon>
    </lineage>
</organism>
<evidence type="ECO:0000313" key="2">
    <source>
        <dbReference type="EMBL" id="VDR24145.1"/>
    </source>
</evidence>
<keyword evidence="2" id="KW-0808">Transferase</keyword>
<dbReference type="KEGG" id="rtg:NCTC13098_00423"/>
<accession>A0A3P8K613</accession>
<feature type="domain" description="MalQ N-terminal beta-sandwich" evidence="1">
    <location>
        <begin position="55"/>
        <end position="129"/>
    </location>
</feature>
<evidence type="ECO:0000313" key="3">
    <source>
        <dbReference type="Proteomes" id="UP000274346"/>
    </source>
</evidence>
<dbReference type="Pfam" id="PF21226">
    <property type="entry name" value="MalQ_N"/>
    <property type="match status" value="1"/>
</dbReference>
<proteinExistence type="predicted"/>
<protein>
    <submittedName>
        <fullName evidence="2">4-alpha-glucanotransferase</fullName>
    </submittedName>
</protein>
<dbReference type="Proteomes" id="UP000274346">
    <property type="component" value="Chromosome"/>
</dbReference>
<dbReference type="InterPro" id="IPR048458">
    <property type="entry name" value="MalQ_N"/>
</dbReference>
<dbReference type="EMBL" id="LR131271">
    <property type="protein sequence ID" value="VDR24145.1"/>
    <property type="molecule type" value="Genomic_DNA"/>
</dbReference>
<name>A0A3P8K613_RAOTE</name>
<dbReference type="AlphaFoldDB" id="A0A3P8K613"/>